<accession>A0A835SYM3</accession>
<dbReference type="AlphaFoldDB" id="A0A835SYM3"/>
<dbReference type="Proteomes" id="UP000613740">
    <property type="component" value="Unassembled WGS sequence"/>
</dbReference>
<evidence type="ECO:0000313" key="3">
    <source>
        <dbReference type="Proteomes" id="UP000613740"/>
    </source>
</evidence>
<sequence>MMKGKAGAKQLRVLSLLPGASDIVRALDAVKLLVGRTHECDWPELQSMPACTSNKLGDMPPAEVDQAMGACSSAMPTLGWAGATPALLEMGLSPYRTDLDLVARLKPDVILTQMQGLGPELSPDHYAAALEALLGYRPALVQLDALELEGVWRDMRAVAEALRLGSKGADMIKGLQGRLAAASAAARGRQHPRVVVVQWSDPLFAAGGWVPQLVEMAGARDVLGKVEEAVTFTPQQLADAKPDVVAFALCGFSLAASQTLAQQAMQQLAEAGGGAVAEALARARVIVTDGLHVFSRPGPWLVQSLEVLVEALHGEAQGYGHEGSLWAPLEGRHRAAAAAVTQT</sequence>
<dbReference type="SUPFAM" id="SSF53807">
    <property type="entry name" value="Helical backbone' metal receptor"/>
    <property type="match status" value="1"/>
</dbReference>
<dbReference type="PROSITE" id="PS50983">
    <property type="entry name" value="FE_B12_PBP"/>
    <property type="match status" value="1"/>
</dbReference>
<organism evidence="2 3">
    <name type="scientific">Chlamydomonas schloesseri</name>
    <dbReference type="NCBI Taxonomy" id="2026947"/>
    <lineage>
        <taxon>Eukaryota</taxon>
        <taxon>Viridiplantae</taxon>
        <taxon>Chlorophyta</taxon>
        <taxon>core chlorophytes</taxon>
        <taxon>Chlorophyceae</taxon>
        <taxon>CS clade</taxon>
        <taxon>Chlamydomonadales</taxon>
        <taxon>Chlamydomonadaceae</taxon>
        <taxon>Chlamydomonas</taxon>
    </lineage>
</organism>
<keyword evidence="3" id="KW-1185">Reference proteome</keyword>
<feature type="domain" description="Fe/B12 periplasmic-binding" evidence="1">
    <location>
        <begin position="12"/>
        <end position="316"/>
    </location>
</feature>
<gene>
    <name evidence="2" type="ORF">HYH02_011857</name>
</gene>
<evidence type="ECO:0000259" key="1">
    <source>
        <dbReference type="PROSITE" id="PS50983"/>
    </source>
</evidence>
<dbReference type="PANTHER" id="PTHR42860">
    <property type="entry name" value="VITAMIN B12-BINDING PROTEIN"/>
    <property type="match status" value="1"/>
</dbReference>
<dbReference type="OrthoDB" id="2011960at2759"/>
<dbReference type="EMBL" id="JAEHOD010000052">
    <property type="protein sequence ID" value="KAG2435563.1"/>
    <property type="molecule type" value="Genomic_DNA"/>
</dbReference>
<name>A0A835SYM3_9CHLO</name>
<dbReference type="Gene3D" id="3.40.50.1980">
    <property type="entry name" value="Nitrogenase molybdenum iron protein domain"/>
    <property type="match status" value="2"/>
</dbReference>
<reference evidence="2" key="1">
    <citation type="journal article" date="2020" name="bioRxiv">
        <title>Comparative genomics of Chlamydomonas.</title>
        <authorList>
            <person name="Craig R.J."/>
            <person name="Hasan A.R."/>
            <person name="Ness R.W."/>
            <person name="Keightley P.D."/>
        </authorList>
    </citation>
    <scope>NUCLEOTIDE SEQUENCE</scope>
    <source>
        <strain evidence="2">CCAP 11/173</strain>
    </source>
</reference>
<evidence type="ECO:0000313" key="2">
    <source>
        <dbReference type="EMBL" id="KAG2435563.1"/>
    </source>
</evidence>
<dbReference type="InterPro" id="IPR051030">
    <property type="entry name" value="Vitamin_B12-ABC_binding"/>
</dbReference>
<comment type="caution">
    <text evidence="2">The sequence shown here is derived from an EMBL/GenBank/DDBJ whole genome shotgun (WGS) entry which is preliminary data.</text>
</comment>
<protein>
    <recommendedName>
        <fullName evidence="1">Fe/B12 periplasmic-binding domain-containing protein</fullName>
    </recommendedName>
</protein>
<dbReference type="PANTHER" id="PTHR42860:SF3">
    <property type="entry name" value="FE_B12 PERIPLASMIC-BINDING DOMAIN-CONTAINING PROTEIN"/>
    <property type="match status" value="1"/>
</dbReference>
<proteinExistence type="predicted"/>
<dbReference type="Pfam" id="PF01497">
    <property type="entry name" value="Peripla_BP_2"/>
    <property type="match status" value="1"/>
</dbReference>
<dbReference type="InterPro" id="IPR002491">
    <property type="entry name" value="ABC_transptr_periplasmic_BD"/>
</dbReference>